<comment type="caution">
    <text evidence="1">The sequence shown here is derived from an EMBL/GenBank/DDBJ whole genome shotgun (WGS) entry which is preliminary data.</text>
</comment>
<organism evidence="1 2">
    <name type="scientific">Mucuna pruriens</name>
    <name type="common">Velvet bean</name>
    <name type="synonym">Dolichos pruriens</name>
    <dbReference type="NCBI Taxonomy" id="157652"/>
    <lineage>
        <taxon>Eukaryota</taxon>
        <taxon>Viridiplantae</taxon>
        <taxon>Streptophyta</taxon>
        <taxon>Embryophyta</taxon>
        <taxon>Tracheophyta</taxon>
        <taxon>Spermatophyta</taxon>
        <taxon>Magnoliopsida</taxon>
        <taxon>eudicotyledons</taxon>
        <taxon>Gunneridae</taxon>
        <taxon>Pentapetalae</taxon>
        <taxon>rosids</taxon>
        <taxon>fabids</taxon>
        <taxon>Fabales</taxon>
        <taxon>Fabaceae</taxon>
        <taxon>Papilionoideae</taxon>
        <taxon>50 kb inversion clade</taxon>
        <taxon>NPAAA clade</taxon>
        <taxon>indigoferoid/millettioid clade</taxon>
        <taxon>Phaseoleae</taxon>
        <taxon>Mucuna</taxon>
    </lineage>
</organism>
<name>A0A371IGC6_MUCPR</name>
<dbReference type="Proteomes" id="UP000257109">
    <property type="component" value="Unassembled WGS sequence"/>
</dbReference>
<sequence length="111" mass="12509">MEKKSREELLNMFKTISKGAEYMDRSYEEICGRLNAYRPVNVTIKLQGSPMYISDEFWCFGGGVGDAQDGVVVLPTVDCRGQRGGCDEWITGEKHIRKISKVAIRFTVAII</sequence>
<accession>A0A371IGC6</accession>
<evidence type="ECO:0000313" key="2">
    <source>
        <dbReference type="Proteomes" id="UP000257109"/>
    </source>
</evidence>
<proteinExistence type="predicted"/>
<dbReference type="AlphaFoldDB" id="A0A371IGC6"/>
<keyword evidence="2" id="KW-1185">Reference proteome</keyword>
<dbReference type="EMBL" id="QJKJ01000127">
    <property type="protein sequence ID" value="RDY14122.1"/>
    <property type="molecule type" value="Genomic_DNA"/>
</dbReference>
<evidence type="ECO:0000313" key="1">
    <source>
        <dbReference type="EMBL" id="RDY14122.1"/>
    </source>
</evidence>
<feature type="non-terminal residue" evidence="1">
    <location>
        <position position="1"/>
    </location>
</feature>
<reference evidence="1" key="1">
    <citation type="submission" date="2018-05" db="EMBL/GenBank/DDBJ databases">
        <title>Draft genome of Mucuna pruriens seed.</title>
        <authorList>
            <person name="Nnadi N.E."/>
            <person name="Vos R."/>
            <person name="Hasami M.H."/>
            <person name="Devisetty U.K."/>
            <person name="Aguiy J.C."/>
        </authorList>
    </citation>
    <scope>NUCLEOTIDE SEQUENCE [LARGE SCALE GENOMIC DNA]</scope>
    <source>
        <strain evidence="1">JCA_2017</strain>
    </source>
</reference>
<gene>
    <name evidence="1" type="ORF">CR513_00860</name>
</gene>
<protein>
    <submittedName>
        <fullName evidence="1">Uncharacterized protein</fullName>
    </submittedName>
</protein>